<dbReference type="SUPFAM" id="SSF56112">
    <property type="entry name" value="Protein kinase-like (PK-like)"/>
    <property type="match status" value="1"/>
</dbReference>
<feature type="region of interest" description="Disordered" evidence="8">
    <location>
        <begin position="463"/>
        <end position="489"/>
    </location>
</feature>
<feature type="domain" description="BUB1 N-terminal" evidence="10">
    <location>
        <begin position="25"/>
        <end position="193"/>
    </location>
</feature>
<dbReference type="SMART" id="SM00777">
    <property type="entry name" value="Mad3_BUB1_I"/>
    <property type="match status" value="1"/>
</dbReference>
<dbReference type="GO" id="GO:0016301">
    <property type="term" value="F:kinase activity"/>
    <property type="evidence" value="ECO:0007669"/>
    <property type="project" value="UniProtKB-KW"/>
</dbReference>
<accession>A0ABR4NP02</accession>
<dbReference type="Gene3D" id="1.20.58.2070">
    <property type="match status" value="1"/>
</dbReference>
<dbReference type="InterPro" id="IPR008271">
    <property type="entry name" value="Ser/Thr_kinase_AS"/>
</dbReference>
<dbReference type="InterPro" id="IPR013212">
    <property type="entry name" value="Mad3/Bub1_I"/>
</dbReference>
<sequence>MVLEEKRAVGDLESQQTFEEVKKRYENRLYEELDELDDPIEVFLSYISDVERTLTEDSELLYSTVRDLMERCLLYFLDMDVFSNDPRYLQVWLWYINMVPKPTADEQFSTFTYLYNKGIGSRLARFYEDFSELLISMEEYENAYTILSIGLDRNAYPIGRLIKNFEALKQKLTEVGIKLPVTASEKDVLFLRSSHVPPFILKYKLNKLSPKPLQNIEQFPNNAHSFQQDKTKKPFYQDEPRSTKIPIFSDSTANSVSKTKEVYKIVEVPGKKPQKICSNFQLLFPSIDEEYCLEEILVMKKRVHYKKSRRPMQKNEESLETGGNKKRKVLSEKPSIDYPPTQPPVIKSEVPDKKIEMYRDEEIAQFHEVAKTSVLPLKDAPAPGSTNLKSNGAPSSPTVTMYSKNAMNEVYSMFNQYYEEPAGFVERDDTTSKFSQFENFTQEFTVKNLDDLTESKTANLTVRNSPESVVVTSQQSQDKPSEPPIKKSKLPEFMTPIKENSTSLKKNYVTTNGSSQNIVSSQVATQSSPFISQPMGHLNKNINSQAPKNSRIIEHPTSRKFRQDLLSQIQPPLSMYKTFFYYDQKIRMSTHLKRMHKASKIENKKQILEFKKADDLYCIVGELGQGGYATVYLAESDKGEIRALKVESPSSKWEYYILKQIEKRLAGHEVIRSIISAYSLHFFLDESYLVLNFANQGTILDLVNYYREKTSGPIDECLCIFLSLEMIKILVSLHKIGIIHGDLKPDNCMIRFEPGQLGYFESQGSNGWDKKGVYLIDFGRSFDMQLLSSDAKFKADWKTDAQDCPEMRKGESWSFEADYFGLAGIIYSMLFGKLIEVESTLGNRYRIKGTFKRYWNNDIWTPLFDTLLNSRQVRDPAEILRQLGNTMEEHLSNPAVSDQLRNIIYDLQPELVKTTTKRMSGRR</sequence>
<keyword evidence="11" id="KW-0808">Transferase</keyword>
<keyword evidence="12" id="KW-1185">Reference proteome</keyword>
<evidence type="ECO:0000256" key="8">
    <source>
        <dbReference type="SAM" id="MobiDB-lite"/>
    </source>
</evidence>
<evidence type="ECO:0000256" key="3">
    <source>
        <dbReference type="ARBA" id="ARBA00022741"/>
    </source>
</evidence>
<evidence type="ECO:0000256" key="5">
    <source>
        <dbReference type="ARBA" id="ARBA00022840"/>
    </source>
</evidence>
<keyword evidence="11" id="KW-0418">Kinase</keyword>
<dbReference type="SMART" id="SM00220">
    <property type="entry name" value="S_TKc"/>
    <property type="match status" value="1"/>
</dbReference>
<dbReference type="PROSITE" id="PS00108">
    <property type="entry name" value="PROTEIN_KINASE_ST"/>
    <property type="match status" value="1"/>
</dbReference>
<name>A0ABR4NP02_9SACH</name>
<dbReference type="InterPro" id="IPR012572">
    <property type="entry name" value="Mad3/Bub1_II"/>
</dbReference>
<evidence type="ECO:0000313" key="11">
    <source>
        <dbReference type="EMBL" id="KAL3229733.1"/>
    </source>
</evidence>
<evidence type="ECO:0000256" key="2">
    <source>
        <dbReference type="ARBA" id="ARBA00022454"/>
    </source>
</evidence>
<dbReference type="Gene3D" id="1.10.510.10">
    <property type="entry name" value="Transferase(Phosphotransferase) domain 1"/>
    <property type="match status" value="1"/>
</dbReference>
<keyword evidence="5 7" id="KW-0067">ATP-binding</keyword>
<dbReference type="PROSITE" id="PS00107">
    <property type="entry name" value="PROTEIN_KINASE_ATP"/>
    <property type="match status" value="1"/>
</dbReference>
<comment type="caution">
    <text evidence="11">The sequence shown here is derived from an EMBL/GenBank/DDBJ whole genome shotgun (WGS) entry which is preliminary data.</text>
</comment>
<dbReference type="PANTHER" id="PTHR14030">
    <property type="entry name" value="MITOTIC CHECKPOINT SERINE/THREONINE-PROTEIN KINASE BUB1"/>
    <property type="match status" value="1"/>
</dbReference>
<evidence type="ECO:0000256" key="6">
    <source>
        <dbReference type="ARBA" id="ARBA00023328"/>
    </source>
</evidence>
<gene>
    <name evidence="11" type="ORF">RNJ44_01869</name>
</gene>
<dbReference type="EMBL" id="JBEVYD010000011">
    <property type="protein sequence ID" value="KAL3229733.1"/>
    <property type="molecule type" value="Genomic_DNA"/>
</dbReference>
<keyword evidence="6" id="KW-0137">Centromere</keyword>
<dbReference type="InterPro" id="IPR011009">
    <property type="entry name" value="Kinase-like_dom_sf"/>
</dbReference>
<organism evidence="11 12">
    <name type="scientific">Nakaseomyces bracarensis</name>
    <dbReference type="NCBI Taxonomy" id="273131"/>
    <lineage>
        <taxon>Eukaryota</taxon>
        <taxon>Fungi</taxon>
        <taxon>Dikarya</taxon>
        <taxon>Ascomycota</taxon>
        <taxon>Saccharomycotina</taxon>
        <taxon>Saccharomycetes</taxon>
        <taxon>Saccharomycetales</taxon>
        <taxon>Saccharomycetaceae</taxon>
        <taxon>Nakaseomyces</taxon>
    </lineage>
</organism>
<dbReference type="InterPro" id="IPR017441">
    <property type="entry name" value="Protein_kinase_ATP_BS"/>
</dbReference>
<dbReference type="PROSITE" id="PS50011">
    <property type="entry name" value="PROTEIN_KINASE_DOM"/>
    <property type="match status" value="1"/>
</dbReference>
<dbReference type="Pfam" id="PF08171">
    <property type="entry name" value="Mad3_BUB1_II"/>
    <property type="match status" value="1"/>
</dbReference>
<feature type="region of interest" description="Disordered" evidence="8">
    <location>
        <begin position="308"/>
        <end position="347"/>
    </location>
</feature>
<feature type="domain" description="Protein kinase" evidence="9">
    <location>
        <begin position="617"/>
        <end position="923"/>
    </location>
</feature>
<dbReference type="InterPro" id="IPR000719">
    <property type="entry name" value="Prot_kinase_dom"/>
</dbReference>
<evidence type="ECO:0000256" key="1">
    <source>
        <dbReference type="ARBA" id="ARBA00004629"/>
    </source>
</evidence>
<reference evidence="11 12" key="1">
    <citation type="submission" date="2024-05" db="EMBL/GenBank/DDBJ databases">
        <title>Long read based assembly of the Candida bracarensis genome reveals expanded adhesin content.</title>
        <authorList>
            <person name="Marcet-Houben M."/>
            <person name="Ksiezopolska E."/>
            <person name="Gabaldon T."/>
        </authorList>
    </citation>
    <scope>NUCLEOTIDE SEQUENCE [LARGE SCALE GENOMIC DNA]</scope>
    <source>
        <strain evidence="11 12">CBM6</strain>
    </source>
</reference>
<dbReference type="Proteomes" id="UP001623330">
    <property type="component" value="Unassembled WGS sequence"/>
</dbReference>
<feature type="compositionally biased region" description="Polar residues" evidence="8">
    <location>
        <begin position="463"/>
        <end position="478"/>
    </location>
</feature>
<evidence type="ECO:0000256" key="7">
    <source>
        <dbReference type="PROSITE-ProRule" id="PRU10141"/>
    </source>
</evidence>
<comment type="subcellular location">
    <subcellularLocation>
        <location evidence="1">Chromosome</location>
        <location evidence="1">Centromere</location>
        <location evidence="1">Kinetochore</location>
    </subcellularLocation>
</comment>
<dbReference type="Gene3D" id="6.10.20.170">
    <property type="match status" value="1"/>
</dbReference>
<evidence type="ECO:0000259" key="10">
    <source>
        <dbReference type="PROSITE" id="PS51489"/>
    </source>
</evidence>
<evidence type="ECO:0000256" key="4">
    <source>
        <dbReference type="ARBA" id="ARBA00022838"/>
    </source>
</evidence>
<feature type="binding site" evidence="7">
    <location>
        <position position="645"/>
    </location>
    <ligand>
        <name>ATP</name>
        <dbReference type="ChEBI" id="CHEBI:30616"/>
    </ligand>
</feature>
<proteinExistence type="predicted"/>
<dbReference type="CDD" id="cd13981">
    <property type="entry name" value="STKc_Bub1_BubR1"/>
    <property type="match status" value="1"/>
</dbReference>
<dbReference type="InterPro" id="IPR015661">
    <property type="entry name" value="Bub1/Mad3"/>
</dbReference>
<evidence type="ECO:0000259" key="9">
    <source>
        <dbReference type="PROSITE" id="PS50011"/>
    </source>
</evidence>
<dbReference type="PANTHER" id="PTHR14030:SF4">
    <property type="entry name" value="BUB1 KINASE, ISOFORM A-RELATED"/>
    <property type="match status" value="1"/>
</dbReference>
<protein>
    <submittedName>
        <fullName evidence="11">Checkpoint serine/threonine-protein kinase BUB1</fullName>
    </submittedName>
</protein>
<keyword evidence="4" id="KW-0995">Kinetochore</keyword>
<dbReference type="PROSITE" id="PS51489">
    <property type="entry name" value="BUB1_N"/>
    <property type="match status" value="1"/>
</dbReference>
<dbReference type="Pfam" id="PF00069">
    <property type="entry name" value="Pkinase"/>
    <property type="match status" value="1"/>
</dbReference>
<keyword evidence="3 7" id="KW-0547">Nucleotide-binding</keyword>
<dbReference type="Pfam" id="PF08311">
    <property type="entry name" value="Mad3_BUB1_I"/>
    <property type="match status" value="1"/>
</dbReference>
<keyword evidence="2" id="KW-0158">Chromosome</keyword>
<dbReference type="Gene3D" id="1.25.40.930">
    <property type="match status" value="1"/>
</dbReference>
<evidence type="ECO:0000313" key="12">
    <source>
        <dbReference type="Proteomes" id="UP001623330"/>
    </source>
</evidence>